<organism evidence="6 7">
    <name type="scientific">Desulfofustis limnaeus</name>
    <dbReference type="NCBI Taxonomy" id="2740163"/>
    <lineage>
        <taxon>Bacteria</taxon>
        <taxon>Pseudomonadati</taxon>
        <taxon>Thermodesulfobacteriota</taxon>
        <taxon>Desulfobulbia</taxon>
        <taxon>Desulfobulbales</taxon>
        <taxon>Desulfocapsaceae</taxon>
        <taxon>Desulfofustis</taxon>
    </lineage>
</organism>
<protein>
    <recommendedName>
        <fullName evidence="5">4Fe-4S ferredoxin-type domain-containing protein</fullName>
    </recommendedName>
</protein>
<dbReference type="SUPFAM" id="SSF54862">
    <property type="entry name" value="4Fe-4S ferredoxins"/>
    <property type="match status" value="1"/>
</dbReference>
<dbReference type="Pfam" id="PF13237">
    <property type="entry name" value="Fer4_10"/>
    <property type="match status" value="1"/>
</dbReference>
<accession>A0ABN6M8I8</accession>
<dbReference type="Gene3D" id="3.30.70.20">
    <property type="match status" value="1"/>
</dbReference>
<feature type="domain" description="4Fe-4S ferredoxin-type" evidence="5">
    <location>
        <begin position="22"/>
        <end position="51"/>
    </location>
</feature>
<gene>
    <name evidence="6" type="ORF">DPPLL_27240</name>
</gene>
<dbReference type="InterPro" id="IPR017896">
    <property type="entry name" value="4Fe4S_Fe-S-bd"/>
</dbReference>
<evidence type="ECO:0000313" key="6">
    <source>
        <dbReference type="EMBL" id="BDD88359.1"/>
    </source>
</evidence>
<dbReference type="InterPro" id="IPR017900">
    <property type="entry name" value="4Fe4S_Fe_S_CS"/>
</dbReference>
<keyword evidence="3" id="KW-0411">Iron-sulfur</keyword>
<evidence type="ECO:0000256" key="3">
    <source>
        <dbReference type="ARBA" id="ARBA00023014"/>
    </source>
</evidence>
<keyword evidence="7" id="KW-1185">Reference proteome</keyword>
<sequence length="81" mass="8943">MAKPFPEPHPFPSPPATTSSRWKVTTIHERCIGCQACLARCPEAALRLDGQTISRDHERCSLCLDCVEICPVMAHEALVRG</sequence>
<evidence type="ECO:0000256" key="4">
    <source>
        <dbReference type="SAM" id="MobiDB-lite"/>
    </source>
</evidence>
<dbReference type="PROSITE" id="PS51379">
    <property type="entry name" value="4FE4S_FER_2"/>
    <property type="match status" value="2"/>
</dbReference>
<dbReference type="EMBL" id="AP025516">
    <property type="protein sequence ID" value="BDD88359.1"/>
    <property type="molecule type" value="Genomic_DNA"/>
</dbReference>
<keyword evidence="2" id="KW-0408">Iron</keyword>
<evidence type="ECO:0000259" key="5">
    <source>
        <dbReference type="PROSITE" id="PS51379"/>
    </source>
</evidence>
<evidence type="ECO:0000313" key="7">
    <source>
        <dbReference type="Proteomes" id="UP000830055"/>
    </source>
</evidence>
<reference evidence="6 7" key="1">
    <citation type="submission" date="2022-01" db="EMBL/GenBank/DDBJ databases">
        <title>Desulfofustis limnae sp. nov., a novel mesophilic sulfate-reducing bacterium isolated from marsh soil.</title>
        <authorList>
            <person name="Watanabe M."/>
            <person name="Takahashi A."/>
            <person name="Kojima H."/>
            <person name="Fukui M."/>
        </authorList>
    </citation>
    <scope>NUCLEOTIDE SEQUENCE [LARGE SCALE GENOMIC DNA]</scope>
    <source>
        <strain evidence="6 7">PPLL</strain>
    </source>
</reference>
<feature type="domain" description="4Fe-4S ferredoxin-type" evidence="5">
    <location>
        <begin position="53"/>
        <end position="81"/>
    </location>
</feature>
<name>A0ABN6M8I8_9BACT</name>
<evidence type="ECO:0000256" key="2">
    <source>
        <dbReference type="ARBA" id="ARBA00023004"/>
    </source>
</evidence>
<dbReference type="PROSITE" id="PS00198">
    <property type="entry name" value="4FE4S_FER_1"/>
    <property type="match status" value="2"/>
</dbReference>
<keyword evidence="1" id="KW-0479">Metal-binding</keyword>
<feature type="compositionally biased region" description="Pro residues" evidence="4">
    <location>
        <begin position="1"/>
        <end position="15"/>
    </location>
</feature>
<dbReference type="Proteomes" id="UP000830055">
    <property type="component" value="Chromosome"/>
</dbReference>
<proteinExistence type="predicted"/>
<feature type="region of interest" description="Disordered" evidence="4">
    <location>
        <begin position="1"/>
        <end position="21"/>
    </location>
</feature>
<evidence type="ECO:0000256" key="1">
    <source>
        <dbReference type="ARBA" id="ARBA00022723"/>
    </source>
</evidence>